<evidence type="ECO:0000256" key="1">
    <source>
        <dbReference type="ARBA" id="ARBA00008791"/>
    </source>
</evidence>
<dbReference type="PRINTS" id="PR01438">
    <property type="entry name" value="UNVRSLSTRESS"/>
</dbReference>
<keyword evidence="5" id="KW-1185">Reference proteome</keyword>
<evidence type="ECO:0000259" key="3">
    <source>
        <dbReference type="Pfam" id="PF00582"/>
    </source>
</evidence>
<feature type="region of interest" description="Disordered" evidence="2">
    <location>
        <begin position="1"/>
        <end position="20"/>
    </location>
</feature>
<dbReference type="InterPro" id="IPR006016">
    <property type="entry name" value="UspA"/>
</dbReference>
<comment type="caution">
    <text evidence="4">The sequence shown here is derived from an EMBL/GenBank/DDBJ whole genome shotgun (WGS) entry which is preliminary data.</text>
</comment>
<dbReference type="Gene3D" id="3.40.50.12370">
    <property type="match status" value="2"/>
</dbReference>
<dbReference type="PANTHER" id="PTHR46268:SF6">
    <property type="entry name" value="UNIVERSAL STRESS PROTEIN UP12"/>
    <property type="match status" value="1"/>
</dbReference>
<comment type="similarity">
    <text evidence="1">Belongs to the universal stress protein A family.</text>
</comment>
<accession>A0A2V2N482</accession>
<feature type="domain" description="UspA" evidence="3">
    <location>
        <begin position="181"/>
        <end position="313"/>
    </location>
</feature>
<gene>
    <name evidence="4" type="ORF">DLD82_06755</name>
</gene>
<dbReference type="CDD" id="cd00293">
    <property type="entry name" value="USP-like"/>
    <property type="match status" value="2"/>
</dbReference>
<sequence length="329" mass="35036">MHHRIRCSGSKYGIKPGNHHQTVEQTTGGDGTMNLYRNILIPTDGSSTITAAISFALTLSKITGANVTALGVNDESNYAIPGDTTTLDPDTPQYQACEKAVAGVVSMGEEVGIGITSRIIAGIPAQVIIDASGEYDLIVMGTAGRSGINLLLLGSVAQKVIRFSTCPVLVIRGDSPAHETYSRILIPTEGTGITENAISHGLEMARIFKTDVTALSVISEKKRRILGPAEKFFSRENAEKAVTEVVRNGQKLGISVTPVVLSGQVAQEVITASTNHDLLVMGTEGRTGLEYVRMGSVAEKTVRHARCPILVVRGVDTALPEARKNKKFE</sequence>
<dbReference type="EMBL" id="QGMZ01000014">
    <property type="protein sequence ID" value="PWR74922.1"/>
    <property type="molecule type" value="Genomic_DNA"/>
</dbReference>
<reference evidence="4 5" key="1">
    <citation type="submission" date="2018-05" db="EMBL/GenBank/DDBJ databases">
        <title>Draft genome of Methanospirillum stamsii Pt1.</title>
        <authorList>
            <person name="Dueholm M.S."/>
            <person name="Nielsen P.H."/>
            <person name="Bakmann L.F."/>
            <person name="Otzen D.E."/>
        </authorList>
    </citation>
    <scope>NUCLEOTIDE SEQUENCE [LARGE SCALE GENOMIC DNA]</scope>
    <source>
        <strain evidence="4 5">Pt1</strain>
    </source>
</reference>
<proteinExistence type="inferred from homology"/>
<dbReference type="PANTHER" id="PTHR46268">
    <property type="entry name" value="STRESS RESPONSE PROTEIN NHAX"/>
    <property type="match status" value="1"/>
</dbReference>
<protein>
    <recommendedName>
        <fullName evidence="3">UspA domain-containing protein</fullName>
    </recommendedName>
</protein>
<dbReference type="SUPFAM" id="SSF52402">
    <property type="entry name" value="Adenine nucleotide alpha hydrolases-like"/>
    <property type="match status" value="2"/>
</dbReference>
<evidence type="ECO:0000256" key="2">
    <source>
        <dbReference type="SAM" id="MobiDB-lite"/>
    </source>
</evidence>
<dbReference type="InterPro" id="IPR006015">
    <property type="entry name" value="Universal_stress_UspA"/>
</dbReference>
<evidence type="ECO:0000313" key="4">
    <source>
        <dbReference type="EMBL" id="PWR74922.1"/>
    </source>
</evidence>
<feature type="domain" description="UspA" evidence="3">
    <location>
        <begin position="36"/>
        <end position="172"/>
    </location>
</feature>
<name>A0A2V2N482_9EURY</name>
<dbReference type="Pfam" id="PF00582">
    <property type="entry name" value="Usp"/>
    <property type="match status" value="2"/>
</dbReference>
<evidence type="ECO:0000313" key="5">
    <source>
        <dbReference type="Proteomes" id="UP000245934"/>
    </source>
</evidence>
<organism evidence="4 5">
    <name type="scientific">Methanospirillum stamsii</name>
    <dbReference type="NCBI Taxonomy" id="1277351"/>
    <lineage>
        <taxon>Archaea</taxon>
        <taxon>Methanobacteriati</taxon>
        <taxon>Methanobacteriota</taxon>
        <taxon>Stenosarchaea group</taxon>
        <taxon>Methanomicrobia</taxon>
        <taxon>Methanomicrobiales</taxon>
        <taxon>Methanospirillaceae</taxon>
        <taxon>Methanospirillum</taxon>
    </lineage>
</organism>
<dbReference type="AlphaFoldDB" id="A0A2V2N482"/>
<dbReference type="Proteomes" id="UP000245934">
    <property type="component" value="Unassembled WGS sequence"/>
</dbReference>